<sequence>MDSDFDMFVMRDSSRRFAQAPVFSDYVIRLEDTAVTDAELDSFDHRLACDLRVEKVRACASSMRQCNRWFLLLIHKLLRMLLRNELRT</sequence>
<gene>
    <name evidence="1" type="ORF">D9615_006727</name>
</gene>
<evidence type="ECO:0000313" key="1">
    <source>
        <dbReference type="EMBL" id="KAF5377848.1"/>
    </source>
</evidence>
<evidence type="ECO:0000313" key="2">
    <source>
        <dbReference type="Proteomes" id="UP000565441"/>
    </source>
</evidence>
<comment type="caution">
    <text evidence="1">The sequence shown here is derived from an EMBL/GenBank/DDBJ whole genome shotgun (WGS) entry which is preliminary data.</text>
</comment>
<keyword evidence="2" id="KW-1185">Reference proteome</keyword>
<accession>A0A8H5H6W6</accession>
<name>A0A8H5H6W6_9AGAR</name>
<protein>
    <submittedName>
        <fullName evidence="1">Uncharacterized protein</fullName>
    </submittedName>
</protein>
<dbReference type="AlphaFoldDB" id="A0A8H5H6W6"/>
<organism evidence="1 2">
    <name type="scientific">Tricholomella constricta</name>
    <dbReference type="NCBI Taxonomy" id="117010"/>
    <lineage>
        <taxon>Eukaryota</taxon>
        <taxon>Fungi</taxon>
        <taxon>Dikarya</taxon>
        <taxon>Basidiomycota</taxon>
        <taxon>Agaricomycotina</taxon>
        <taxon>Agaricomycetes</taxon>
        <taxon>Agaricomycetidae</taxon>
        <taxon>Agaricales</taxon>
        <taxon>Tricholomatineae</taxon>
        <taxon>Lyophyllaceae</taxon>
        <taxon>Tricholomella</taxon>
    </lineage>
</organism>
<reference evidence="1 2" key="1">
    <citation type="journal article" date="2020" name="ISME J.">
        <title>Uncovering the hidden diversity of litter-decomposition mechanisms in mushroom-forming fungi.</title>
        <authorList>
            <person name="Floudas D."/>
            <person name="Bentzer J."/>
            <person name="Ahren D."/>
            <person name="Johansson T."/>
            <person name="Persson P."/>
            <person name="Tunlid A."/>
        </authorList>
    </citation>
    <scope>NUCLEOTIDE SEQUENCE [LARGE SCALE GENOMIC DNA]</scope>
    <source>
        <strain evidence="1 2">CBS 661.87</strain>
    </source>
</reference>
<dbReference type="EMBL" id="JAACJP010000022">
    <property type="protein sequence ID" value="KAF5377848.1"/>
    <property type="molecule type" value="Genomic_DNA"/>
</dbReference>
<dbReference type="Proteomes" id="UP000565441">
    <property type="component" value="Unassembled WGS sequence"/>
</dbReference>
<proteinExistence type="predicted"/>